<evidence type="ECO:0008006" key="3">
    <source>
        <dbReference type="Google" id="ProtNLM"/>
    </source>
</evidence>
<dbReference type="AlphaFoldDB" id="A0AA88DN93"/>
<reference evidence="1" key="1">
    <citation type="submission" date="2023-07" db="EMBL/GenBank/DDBJ databases">
        <title>draft genome sequence of fig (Ficus carica).</title>
        <authorList>
            <person name="Takahashi T."/>
            <person name="Nishimura K."/>
        </authorList>
    </citation>
    <scope>NUCLEOTIDE SEQUENCE</scope>
</reference>
<sequence>MQQDDALVDALLELSQNAMWRADCGFKNGYLLQLEAMMEAKLPDYGIKASPHIGSRVKWFKQKYCAMTNMLSLSMDNDKMNRKDAASLYGKPFPHYYTLGEIYGRDRATGINAGNADDDEEDVCQQDTMNENLVDDSNMAFKENSIENEMFYTQQPSVQPNQPVESSPNVSTCKDVAGLQAHWYEEIMKIEGLDDYQLYDATNILATNHGMLRVFYSVPEQLKNGYILKVLSSGA</sequence>
<name>A0AA88DN93_FICCA</name>
<organism evidence="1 2">
    <name type="scientific">Ficus carica</name>
    <name type="common">Common fig</name>
    <dbReference type="NCBI Taxonomy" id="3494"/>
    <lineage>
        <taxon>Eukaryota</taxon>
        <taxon>Viridiplantae</taxon>
        <taxon>Streptophyta</taxon>
        <taxon>Embryophyta</taxon>
        <taxon>Tracheophyta</taxon>
        <taxon>Spermatophyta</taxon>
        <taxon>Magnoliopsida</taxon>
        <taxon>eudicotyledons</taxon>
        <taxon>Gunneridae</taxon>
        <taxon>Pentapetalae</taxon>
        <taxon>rosids</taxon>
        <taxon>fabids</taxon>
        <taxon>Rosales</taxon>
        <taxon>Moraceae</taxon>
        <taxon>Ficeae</taxon>
        <taxon>Ficus</taxon>
    </lineage>
</organism>
<dbReference type="Proteomes" id="UP001187192">
    <property type="component" value="Unassembled WGS sequence"/>
</dbReference>
<evidence type="ECO:0000313" key="1">
    <source>
        <dbReference type="EMBL" id="GMN58453.1"/>
    </source>
</evidence>
<accession>A0AA88DN93</accession>
<dbReference type="PANTHER" id="PTHR46250:SF15">
    <property type="entry name" value="OS01G0523800 PROTEIN"/>
    <property type="match status" value="1"/>
</dbReference>
<dbReference type="EMBL" id="BTGU01000078">
    <property type="protein sequence ID" value="GMN58453.1"/>
    <property type="molecule type" value="Genomic_DNA"/>
</dbReference>
<dbReference type="PANTHER" id="PTHR46250">
    <property type="entry name" value="MYB/SANT-LIKE DNA-BINDING DOMAIN PROTEIN-RELATED"/>
    <property type="match status" value="1"/>
</dbReference>
<protein>
    <recommendedName>
        <fullName evidence="3">Myb/SANT-like domain-containing protein</fullName>
    </recommendedName>
</protein>
<keyword evidence="2" id="KW-1185">Reference proteome</keyword>
<evidence type="ECO:0000313" key="2">
    <source>
        <dbReference type="Proteomes" id="UP001187192"/>
    </source>
</evidence>
<gene>
    <name evidence="1" type="ORF">TIFTF001_027549</name>
</gene>
<comment type="caution">
    <text evidence="1">The sequence shown here is derived from an EMBL/GenBank/DDBJ whole genome shotgun (WGS) entry which is preliminary data.</text>
</comment>
<proteinExistence type="predicted"/>